<evidence type="ECO:0000313" key="2">
    <source>
        <dbReference type="Proteomes" id="UP001175211"/>
    </source>
</evidence>
<dbReference type="Proteomes" id="UP001175211">
    <property type="component" value="Unassembled WGS sequence"/>
</dbReference>
<sequence>MYWGAAKYRYRSSPRTTNIDEMEKNMIACLDDVPHLQIIRYANRSARFISAYYYGLSGVDAVWAARKYAGHRILPLDILADIREFVESRERSQREREAARK</sequence>
<dbReference type="AlphaFoldDB" id="A0AA39MVV3"/>
<organism evidence="1 2">
    <name type="scientific">Armillaria tabescens</name>
    <name type="common">Ringless honey mushroom</name>
    <name type="synonym">Agaricus tabescens</name>
    <dbReference type="NCBI Taxonomy" id="1929756"/>
    <lineage>
        <taxon>Eukaryota</taxon>
        <taxon>Fungi</taxon>
        <taxon>Dikarya</taxon>
        <taxon>Basidiomycota</taxon>
        <taxon>Agaricomycotina</taxon>
        <taxon>Agaricomycetes</taxon>
        <taxon>Agaricomycetidae</taxon>
        <taxon>Agaricales</taxon>
        <taxon>Marasmiineae</taxon>
        <taxon>Physalacriaceae</taxon>
        <taxon>Desarmillaria</taxon>
    </lineage>
</organism>
<keyword evidence="2" id="KW-1185">Reference proteome</keyword>
<comment type="caution">
    <text evidence="1">The sequence shown here is derived from an EMBL/GenBank/DDBJ whole genome shotgun (WGS) entry which is preliminary data.</text>
</comment>
<protein>
    <submittedName>
        <fullName evidence="1">Uncharacterized protein</fullName>
    </submittedName>
</protein>
<dbReference type="RefSeq" id="XP_060326651.1">
    <property type="nucleotide sequence ID" value="XM_060467908.1"/>
</dbReference>
<gene>
    <name evidence="1" type="ORF">EV420DRAFT_1275567</name>
</gene>
<accession>A0AA39MVV3</accession>
<dbReference type="EMBL" id="JAUEPS010000040">
    <property type="protein sequence ID" value="KAK0448936.1"/>
    <property type="molecule type" value="Genomic_DNA"/>
</dbReference>
<evidence type="ECO:0000313" key="1">
    <source>
        <dbReference type="EMBL" id="KAK0448936.1"/>
    </source>
</evidence>
<dbReference type="GeneID" id="85351456"/>
<proteinExistence type="predicted"/>
<name>A0AA39MVV3_ARMTA</name>
<reference evidence="1" key="1">
    <citation type="submission" date="2023-06" db="EMBL/GenBank/DDBJ databases">
        <authorList>
            <consortium name="Lawrence Berkeley National Laboratory"/>
            <person name="Ahrendt S."/>
            <person name="Sahu N."/>
            <person name="Indic B."/>
            <person name="Wong-Bajracharya J."/>
            <person name="Merenyi Z."/>
            <person name="Ke H.-M."/>
            <person name="Monk M."/>
            <person name="Kocsube S."/>
            <person name="Drula E."/>
            <person name="Lipzen A."/>
            <person name="Balint B."/>
            <person name="Henrissat B."/>
            <person name="Andreopoulos B."/>
            <person name="Martin F.M."/>
            <person name="Harder C.B."/>
            <person name="Rigling D."/>
            <person name="Ford K.L."/>
            <person name="Foster G.D."/>
            <person name="Pangilinan J."/>
            <person name="Papanicolaou A."/>
            <person name="Barry K."/>
            <person name="LaButti K."/>
            <person name="Viragh M."/>
            <person name="Koriabine M."/>
            <person name="Yan M."/>
            <person name="Riley R."/>
            <person name="Champramary S."/>
            <person name="Plett K.L."/>
            <person name="Tsai I.J."/>
            <person name="Slot J."/>
            <person name="Sipos G."/>
            <person name="Plett J."/>
            <person name="Nagy L.G."/>
            <person name="Grigoriev I.V."/>
        </authorList>
    </citation>
    <scope>NUCLEOTIDE SEQUENCE</scope>
    <source>
        <strain evidence="1">CCBAS 213</strain>
    </source>
</reference>